<organism evidence="2 3">
    <name type="scientific">Flemingia macrophylla</name>
    <dbReference type="NCBI Taxonomy" id="520843"/>
    <lineage>
        <taxon>Eukaryota</taxon>
        <taxon>Viridiplantae</taxon>
        <taxon>Streptophyta</taxon>
        <taxon>Embryophyta</taxon>
        <taxon>Tracheophyta</taxon>
        <taxon>Spermatophyta</taxon>
        <taxon>Magnoliopsida</taxon>
        <taxon>eudicotyledons</taxon>
        <taxon>Gunneridae</taxon>
        <taxon>Pentapetalae</taxon>
        <taxon>rosids</taxon>
        <taxon>fabids</taxon>
        <taxon>Fabales</taxon>
        <taxon>Fabaceae</taxon>
        <taxon>Papilionoideae</taxon>
        <taxon>50 kb inversion clade</taxon>
        <taxon>NPAAA clade</taxon>
        <taxon>indigoferoid/millettioid clade</taxon>
        <taxon>Phaseoleae</taxon>
        <taxon>Flemingia</taxon>
    </lineage>
</organism>
<name>A0ABD1L6R8_9FABA</name>
<proteinExistence type="predicted"/>
<keyword evidence="3" id="KW-1185">Reference proteome</keyword>
<reference evidence="2 3" key="1">
    <citation type="submission" date="2024-08" db="EMBL/GenBank/DDBJ databases">
        <title>Insights into the chromosomal genome structure of Flemingia macrophylla.</title>
        <authorList>
            <person name="Ding Y."/>
            <person name="Zhao Y."/>
            <person name="Bi W."/>
            <person name="Wu M."/>
            <person name="Zhao G."/>
            <person name="Gong Y."/>
            <person name="Li W."/>
            <person name="Zhang P."/>
        </authorList>
    </citation>
    <scope>NUCLEOTIDE SEQUENCE [LARGE SCALE GENOMIC DNA]</scope>
    <source>
        <strain evidence="2">DYQJB</strain>
        <tissue evidence="2">Leaf</tissue>
    </source>
</reference>
<feature type="region of interest" description="Disordered" evidence="1">
    <location>
        <begin position="60"/>
        <end position="85"/>
    </location>
</feature>
<protein>
    <submittedName>
        <fullName evidence="2">Uncharacterized protein</fullName>
    </submittedName>
</protein>
<comment type="caution">
    <text evidence="2">The sequence shown here is derived from an EMBL/GenBank/DDBJ whole genome shotgun (WGS) entry which is preliminary data.</text>
</comment>
<dbReference type="EMBL" id="JBGMDY010000010">
    <property type="protein sequence ID" value="KAL2319209.1"/>
    <property type="molecule type" value="Genomic_DNA"/>
</dbReference>
<sequence>MKTEATVKNGRAGLKEFRLKAGKRENGVKTMKNVGGCSHENGAKTSENMVERAGLKEFRLNAGQDNGAENHGEKNGAEKMKKQKS</sequence>
<evidence type="ECO:0000313" key="3">
    <source>
        <dbReference type="Proteomes" id="UP001603857"/>
    </source>
</evidence>
<evidence type="ECO:0000313" key="2">
    <source>
        <dbReference type="EMBL" id="KAL2319209.1"/>
    </source>
</evidence>
<dbReference type="AlphaFoldDB" id="A0ABD1L6R8"/>
<feature type="compositionally biased region" description="Basic and acidic residues" evidence="1">
    <location>
        <begin position="68"/>
        <end position="85"/>
    </location>
</feature>
<evidence type="ECO:0000256" key="1">
    <source>
        <dbReference type="SAM" id="MobiDB-lite"/>
    </source>
</evidence>
<dbReference type="Proteomes" id="UP001603857">
    <property type="component" value="Unassembled WGS sequence"/>
</dbReference>
<gene>
    <name evidence="2" type="ORF">Fmac_028178</name>
</gene>
<accession>A0ABD1L6R8</accession>